<dbReference type="RefSeq" id="WP_125066908.1">
    <property type="nucleotide sequence ID" value="NZ_CP032548.1"/>
</dbReference>
<organism evidence="1 2">
    <name type="scientific">Tenacibaculum singaporense</name>
    <dbReference type="NCBI Taxonomy" id="2358479"/>
    <lineage>
        <taxon>Bacteria</taxon>
        <taxon>Pseudomonadati</taxon>
        <taxon>Bacteroidota</taxon>
        <taxon>Flavobacteriia</taxon>
        <taxon>Flavobacteriales</taxon>
        <taxon>Flavobacteriaceae</taxon>
        <taxon>Tenacibaculum</taxon>
    </lineage>
</organism>
<name>A0A3Q8RS15_9FLAO</name>
<gene>
    <name evidence="1" type="ORF">D6T69_06055</name>
</gene>
<keyword evidence="2" id="KW-1185">Reference proteome</keyword>
<proteinExistence type="predicted"/>
<dbReference type="Proteomes" id="UP000274593">
    <property type="component" value="Chromosome"/>
</dbReference>
<dbReference type="AlphaFoldDB" id="A0A3Q8RS15"/>
<evidence type="ECO:0000313" key="2">
    <source>
        <dbReference type="Proteomes" id="UP000274593"/>
    </source>
</evidence>
<evidence type="ECO:0000313" key="1">
    <source>
        <dbReference type="EMBL" id="AZJ35106.1"/>
    </source>
</evidence>
<dbReference type="EMBL" id="CP032548">
    <property type="protein sequence ID" value="AZJ35106.1"/>
    <property type="molecule type" value="Genomic_DNA"/>
</dbReference>
<dbReference type="KEGG" id="tsig:D6T69_06055"/>
<sequence>MIKYEIKTGSSFLNKKAREQRDGIYKPTLKGMHCRKCSSDTIIEFVESGGNYVKAKINPCCSGFDTRIREKLCPNKNG</sequence>
<accession>A0A3Q8RS15</accession>
<reference evidence="1 2" key="1">
    <citation type="submission" date="2018-09" db="EMBL/GenBank/DDBJ databases">
        <title>Insights into the microbiota of Asian seabass (Lates calcarifer) with tenacibaculosis symptoms and description of sp. nov. Tenacibaculum singaporense.</title>
        <authorList>
            <person name="Miyake S."/>
            <person name="Soh M."/>
            <person name="Azman M.N."/>
            <person name="Ngoh S.Y."/>
            <person name="Orban L."/>
        </authorList>
    </citation>
    <scope>NUCLEOTIDE SEQUENCE [LARGE SCALE GENOMIC DNA]</scope>
    <source>
        <strain evidence="1 2">DSM 106434</strain>
    </source>
</reference>
<protein>
    <submittedName>
        <fullName evidence="1">Uncharacterized protein</fullName>
    </submittedName>
</protein>